<protein>
    <recommendedName>
        <fullName evidence="1">HTH luxR-type domain-containing protein</fullName>
    </recommendedName>
</protein>
<comment type="caution">
    <text evidence="2">The sequence shown here is derived from an EMBL/GenBank/DDBJ whole genome shotgun (WGS) entry which is preliminary data.</text>
</comment>
<dbReference type="Proteomes" id="UP000216446">
    <property type="component" value="Unassembled WGS sequence"/>
</dbReference>
<dbReference type="SMART" id="SM00421">
    <property type="entry name" value="HTH_LUXR"/>
    <property type="match status" value="1"/>
</dbReference>
<dbReference type="GO" id="GO:0003677">
    <property type="term" value="F:DNA binding"/>
    <property type="evidence" value="ECO:0007669"/>
    <property type="project" value="InterPro"/>
</dbReference>
<dbReference type="RefSeq" id="WP_094545917.1">
    <property type="nucleotide sequence ID" value="NZ_MQWB01000001.1"/>
</dbReference>
<feature type="domain" description="HTH luxR-type" evidence="1">
    <location>
        <begin position="296"/>
        <end position="352"/>
    </location>
</feature>
<sequence>MALSLTSAEQRRVADAIRVLASPLACASEEEWRGLATEHARSATGLGSGVLTMADERGLEASTDGVDPSRLAAYAQFFPLLERCGVLARGLHLGVCTRREIYGPAYERLARTAYTQDFLPSIRSYDALSFIVPLVSRPRALADVVQLTLSVTERGRSVAEKQRQLGHLLYPALTAGIDACTAMRSTRSRLCATLDATGLACLVADRAGRIVHRTPGLVALCSREPKREALLALASRLALSFWSEAPTPRAALDGSAATYALSATEVHDGRDAYCVVAVSERRERRSGPLAPEAAARLGLTPRQAEVAVLLAERWTNREIAAALAISVHTARHHVEAVLERLGVPRVEVGRAIRPL</sequence>
<dbReference type="Gene3D" id="1.10.10.10">
    <property type="entry name" value="Winged helix-like DNA-binding domain superfamily/Winged helix DNA-binding domain"/>
    <property type="match status" value="1"/>
</dbReference>
<dbReference type="InterPro" id="IPR036388">
    <property type="entry name" value="WH-like_DNA-bd_sf"/>
</dbReference>
<evidence type="ECO:0000313" key="2">
    <source>
        <dbReference type="EMBL" id="OZC02065.1"/>
    </source>
</evidence>
<accession>A0A259TWC6</accession>
<reference evidence="2 3" key="1">
    <citation type="submission" date="2016-11" db="EMBL/GenBank/DDBJ databases">
        <title>Study of marine rhodopsin-containing bacteria.</title>
        <authorList>
            <person name="Yoshizawa S."/>
            <person name="Kumagai Y."/>
            <person name="Kogure K."/>
        </authorList>
    </citation>
    <scope>NUCLEOTIDE SEQUENCE [LARGE SCALE GENOMIC DNA]</scope>
    <source>
        <strain evidence="2 3">SG-29</strain>
    </source>
</reference>
<dbReference type="InterPro" id="IPR000792">
    <property type="entry name" value="Tscrpt_reg_LuxR_C"/>
</dbReference>
<proteinExistence type="predicted"/>
<evidence type="ECO:0000259" key="1">
    <source>
        <dbReference type="SMART" id="SM00421"/>
    </source>
</evidence>
<evidence type="ECO:0000313" key="3">
    <source>
        <dbReference type="Proteomes" id="UP000216446"/>
    </source>
</evidence>
<name>A0A259TWC6_9BACT</name>
<keyword evidence="3" id="KW-1185">Reference proteome</keyword>
<dbReference type="EMBL" id="MQWB01000001">
    <property type="protein sequence ID" value="OZC02065.1"/>
    <property type="molecule type" value="Genomic_DNA"/>
</dbReference>
<dbReference type="InterPro" id="IPR016032">
    <property type="entry name" value="Sig_transdc_resp-reg_C-effctor"/>
</dbReference>
<dbReference type="Pfam" id="PF00196">
    <property type="entry name" value="GerE"/>
    <property type="match status" value="1"/>
</dbReference>
<gene>
    <name evidence="2" type="ORF">BSZ36_03140</name>
</gene>
<dbReference type="GO" id="GO:0006355">
    <property type="term" value="P:regulation of DNA-templated transcription"/>
    <property type="evidence" value="ECO:0007669"/>
    <property type="project" value="InterPro"/>
</dbReference>
<dbReference type="OrthoDB" id="9807565at2"/>
<organism evidence="2 3">
    <name type="scientific">Rubricoccus marinus</name>
    <dbReference type="NCBI Taxonomy" id="716817"/>
    <lineage>
        <taxon>Bacteria</taxon>
        <taxon>Pseudomonadati</taxon>
        <taxon>Rhodothermota</taxon>
        <taxon>Rhodothermia</taxon>
        <taxon>Rhodothermales</taxon>
        <taxon>Rubricoccaceae</taxon>
        <taxon>Rubricoccus</taxon>
    </lineage>
</organism>
<dbReference type="SUPFAM" id="SSF46894">
    <property type="entry name" value="C-terminal effector domain of the bipartite response regulators"/>
    <property type="match status" value="1"/>
</dbReference>
<dbReference type="InParanoid" id="A0A259TWC6"/>
<dbReference type="PRINTS" id="PR00038">
    <property type="entry name" value="HTHLUXR"/>
</dbReference>
<dbReference type="AlphaFoldDB" id="A0A259TWC6"/>